<dbReference type="Proteomes" id="UP000294555">
    <property type="component" value="Unassembled WGS sequence"/>
</dbReference>
<dbReference type="RefSeq" id="WP_132923026.1">
    <property type="nucleotide sequence ID" value="NZ_CP075169.1"/>
</dbReference>
<feature type="domain" description="Major facilitator superfamily (MFS) profile" evidence="5">
    <location>
        <begin position="11"/>
        <end position="399"/>
    </location>
</feature>
<keyword evidence="2 4" id="KW-1133">Transmembrane helix</keyword>
<organism evidence="6 7">
    <name type="scientific">Sodalis ligni</name>
    <dbReference type="NCBI Taxonomy" id="2697027"/>
    <lineage>
        <taxon>Bacteria</taxon>
        <taxon>Pseudomonadati</taxon>
        <taxon>Pseudomonadota</taxon>
        <taxon>Gammaproteobacteria</taxon>
        <taxon>Enterobacterales</taxon>
        <taxon>Bruguierivoracaceae</taxon>
        <taxon>Sodalis</taxon>
    </lineage>
</organism>
<dbReference type="CDD" id="cd17324">
    <property type="entry name" value="MFS_NepI_like"/>
    <property type="match status" value="1"/>
</dbReference>
<dbReference type="SUPFAM" id="SSF103473">
    <property type="entry name" value="MFS general substrate transporter"/>
    <property type="match status" value="1"/>
</dbReference>
<dbReference type="InterPro" id="IPR011701">
    <property type="entry name" value="MFS"/>
</dbReference>
<dbReference type="Pfam" id="PF07690">
    <property type="entry name" value="MFS_1"/>
    <property type="match status" value="1"/>
</dbReference>
<dbReference type="PANTHER" id="PTHR42910:SF1">
    <property type="entry name" value="MAJOR FACILITATOR SUPERFAMILY (MFS) PROFILE DOMAIN-CONTAINING PROTEIN"/>
    <property type="match status" value="1"/>
</dbReference>
<feature type="transmembrane region" description="Helical" evidence="4">
    <location>
        <begin position="12"/>
        <end position="31"/>
    </location>
</feature>
<evidence type="ECO:0000313" key="7">
    <source>
        <dbReference type="Proteomes" id="UP000294555"/>
    </source>
</evidence>
<dbReference type="OrthoDB" id="9815356at2"/>
<feature type="transmembrane region" description="Helical" evidence="4">
    <location>
        <begin position="137"/>
        <end position="156"/>
    </location>
</feature>
<dbReference type="GO" id="GO:0022857">
    <property type="term" value="F:transmembrane transporter activity"/>
    <property type="evidence" value="ECO:0007669"/>
    <property type="project" value="InterPro"/>
</dbReference>
<feature type="transmembrane region" description="Helical" evidence="4">
    <location>
        <begin position="371"/>
        <end position="390"/>
    </location>
</feature>
<feature type="transmembrane region" description="Helical" evidence="4">
    <location>
        <begin position="104"/>
        <end position="125"/>
    </location>
</feature>
<dbReference type="InterPro" id="IPR036259">
    <property type="entry name" value="MFS_trans_sf"/>
</dbReference>
<name>A0A4R1NEU6_9GAMM</name>
<keyword evidence="7" id="KW-1185">Reference proteome</keyword>
<feature type="transmembrane region" description="Helical" evidence="4">
    <location>
        <begin position="343"/>
        <end position="365"/>
    </location>
</feature>
<comment type="caution">
    <text evidence="6">The sequence shown here is derived from an EMBL/GenBank/DDBJ whole genome shotgun (WGS) entry which is preliminary data.</text>
</comment>
<evidence type="ECO:0000256" key="2">
    <source>
        <dbReference type="ARBA" id="ARBA00022989"/>
    </source>
</evidence>
<feature type="transmembrane region" description="Helical" evidence="4">
    <location>
        <begin position="162"/>
        <end position="183"/>
    </location>
</feature>
<dbReference type="Gene3D" id="1.20.1250.20">
    <property type="entry name" value="MFS general substrate transporter like domains"/>
    <property type="match status" value="1"/>
</dbReference>
<evidence type="ECO:0000313" key="6">
    <source>
        <dbReference type="EMBL" id="TCL04231.1"/>
    </source>
</evidence>
<dbReference type="EMBL" id="SJOI01000001">
    <property type="protein sequence ID" value="TCL04231.1"/>
    <property type="molecule type" value="Genomic_DNA"/>
</dbReference>
<protein>
    <submittedName>
        <fullName evidence="6">Putative MFS family arabinose efflux permease</fullName>
    </submittedName>
</protein>
<feature type="transmembrane region" description="Helical" evidence="4">
    <location>
        <begin position="43"/>
        <end position="68"/>
    </location>
</feature>
<evidence type="ECO:0000256" key="3">
    <source>
        <dbReference type="ARBA" id="ARBA00023136"/>
    </source>
</evidence>
<feature type="transmembrane region" description="Helical" evidence="4">
    <location>
        <begin position="80"/>
        <end position="98"/>
    </location>
</feature>
<sequence length="399" mass="42065">MNQEADRGSLSRTHVTVFAIACGITVANIYYAQPLAQTIGRALAMPGTLSGLVVTVTQIGYAAGLILLVSLADLMENRRLVIAALLGDALALVAMAFAPAVSLFFLAVFAVGFFSASAQVLVPFAAHMVPEARRGRVVGNVMGGLLLGIMLSRPLSSLLAGWFGWQAVFWLSALLMAALALMLRFQLPTRQPRHDSHYLAILGSLWHLFRSTPLLRRRALWQGLLFAAFNMFWTATPMVLSGPRFNLSPHGIALFLLAGAAGALAAPIAGRLADKGLSQPTTGVAMLMVALAFASTFAAWSLHSITLFVVAAIVLDAGVQTHQVLSLRAIYTLPAEARGRLNGLFMTSVFLCGSGGALLAGALFSREDWPGVAAAGCVVSVLALVSFAAVKTLGHVKEA</sequence>
<dbReference type="PANTHER" id="PTHR42910">
    <property type="entry name" value="TRANSPORTER SCO4007-RELATED"/>
    <property type="match status" value="1"/>
</dbReference>
<gene>
    <name evidence="6" type="ORF">EZJ58_2343</name>
</gene>
<keyword evidence="3 4" id="KW-0472">Membrane</keyword>
<proteinExistence type="predicted"/>
<reference evidence="6 7" key="1">
    <citation type="submission" date="2019-02" db="EMBL/GenBank/DDBJ databases">
        <title>Investigation of anaerobic lignin degradation for improved lignocellulosic biofuels.</title>
        <authorList>
            <person name="Deangelis K."/>
        </authorList>
    </citation>
    <scope>NUCLEOTIDE SEQUENCE [LARGE SCALE GENOMIC DNA]</scope>
    <source>
        <strain evidence="6 7">159R</strain>
    </source>
</reference>
<dbReference type="AlphaFoldDB" id="A0A4R1NEU6"/>
<dbReference type="PROSITE" id="PS50850">
    <property type="entry name" value="MFS"/>
    <property type="match status" value="1"/>
</dbReference>
<dbReference type="InterPro" id="IPR020846">
    <property type="entry name" value="MFS_dom"/>
</dbReference>
<evidence type="ECO:0000256" key="4">
    <source>
        <dbReference type="SAM" id="Phobius"/>
    </source>
</evidence>
<accession>A0A4R1NEU6</accession>
<keyword evidence="1 4" id="KW-0812">Transmembrane</keyword>
<feature type="transmembrane region" description="Helical" evidence="4">
    <location>
        <begin position="219"/>
        <end position="240"/>
    </location>
</feature>
<evidence type="ECO:0000259" key="5">
    <source>
        <dbReference type="PROSITE" id="PS50850"/>
    </source>
</evidence>
<evidence type="ECO:0000256" key="1">
    <source>
        <dbReference type="ARBA" id="ARBA00022692"/>
    </source>
</evidence>
<feature type="transmembrane region" description="Helical" evidence="4">
    <location>
        <begin position="252"/>
        <end position="272"/>
    </location>
</feature>